<evidence type="ECO:0000313" key="3">
    <source>
        <dbReference type="Proteomes" id="UP001054837"/>
    </source>
</evidence>
<evidence type="ECO:0000256" key="1">
    <source>
        <dbReference type="SAM" id="SignalP"/>
    </source>
</evidence>
<gene>
    <name evidence="2" type="ORF">CDAR_493201</name>
</gene>
<feature type="chain" id="PRO_5043360530" evidence="1">
    <location>
        <begin position="31"/>
        <end position="84"/>
    </location>
</feature>
<dbReference type="EMBL" id="BPLQ01010072">
    <property type="protein sequence ID" value="GIY48219.1"/>
    <property type="molecule type" value="Genomic_DNA"/>
</dbReference>
<protein>
    <submittedName>
        <fullName evidence="2">Uncharacterized protein</fullName>
    </submittedName>
</protein>
<organism evidence="2 3">
    <name type="scientific">Caerostris darwini</name>
    <dbReference type="NCBI Taxonomy" id="1538125"/>
    <lineage>
        <taxon>Eukaryota</taxon>
        <taxon>Metazoa</taxon>
        <taxon>Ecdysozoa</taxon>
        <taxon>Arthropoda</taxon>
        <taxon>Chelicerata</taxon>
        <taxon>Arachnida</taxon>
        <taxon>Araneae</taxon>
        <taxon>Araneomorphae</taxon>
        <taxon>Entelegynae</taxon>
        <taxon>Araneoidea</taxon>
        <taxon>Araneidae</taxon>
        <taxon>Caerostris</taxon>
    </lineage>
</organism>
<reference evidence="2 3" key="1">
    <citation type="submission" date="2021-06" db="EMBL/GenBank/DDBJ databases">
        <title>Caerostris darwini draft genome.</title>
        <authorList>
            <person name="Kono N."/>
            <person name="Arakawa K."/>
        </authorList>
    </citation>
    <scope>NUCLEOTIDE SEQUENCE [LARGE SCALE GENOMIC DNA]</scope>
</reference>
<keyword evidence="1" id="KW-0732">Signal</keyword>
<accession>A0AAV4TSR5</accession>
<dbReference type="AlphaFoldDB" id="A0AAV4TSR5"/>
<dbReference type="Proteomes" id="UP001054837">
    <property type="component" value="Unassembled WGS sequence"/>
</dbReference>
<proteinExistence type="predicted"/>
<sequence>MGKGSLAVVGFLLLPKNLTLILLTPPLNSCLPETKCAQKAPLLSTVHSSQKRLGKLPDDQILSDYLSGDVGGDFSTTSNKFSNT</sequence>
<feature type="signal peptide" evidence="1">
    <location>
        <begin position="1"/>
        <end position="30"/>
    </location>
</feature>
<evidence type="ECO:0000313" key="2">
    <source>
        <dbReference type="EMBL" id="GIY48219.1"/>
    </source>
</evidence>
<keyword evidence="3" id="KW-1185">Reference proteome</keyword>
<comment type="caution">
    <text evidence="2">The sequence shown here is derived from an EMBL/GenBank/DDBJ whole genome shotgun (WGS) entry which is preliminary data.</text>
</comment>
<name>A0AAV4TSR5_9ARAC</name>